<name>A0A502GWB6_9PSED</name>
<feature type="chain" id="PRO_5021277924" evidence="1">
    <location>
        <begin position="19"/>
        <end position="189"/>
    </location>
</feature>
<dbReference type="AlphaFoldDB" id="A0A502GWB6"/>
<evidence type="ECO:0000256" key="1">
    <source>
        <dbReference type="SAM" id="SignalP"/>
    </source>
</evidence>
<gene>
    <name evidence="2" type="ORF">EAH78_31335</name>
</gene>
<protein>
    <submittedName>
        <fullName evidence="2">Uncharacterized protein</fullName>
    </submittedName>
</protein>
<keyword evidence="1" id="KW-0732">Signal</keyword>
<organism evidence="2 3">
    <name type="scientific">Pseudomonas arsenicoxydans</name>
    <dbReference type="NCBI Taxonomy" id="702115"/>
    <lineage>
        <taxon>Bacteria</taxon>
        <taxon>Pseudomonadati</taxon>
        <taxon>Pseudomonadota</taxon>
        <taxon>Gammaproteobacteria</taxon>
        <taxon>Pseudomonadales</taxon>
        <taxon>Pseudomonadaceae</taxon>
        <taxon>Pseudomonas</taxon>
    </lineage>
</organism>
<comment type="caution">
    <text evidence="2">The sequence shown here is derived from an EMBL/GenBank/DDBJ whole genome shotgun (WGS) entry which is preliminary data.</text>
</comment>
<evidence type="ECO:0000313" key="2">
    <source>
        <dbReference type="EMBL" id="TPG65762.1"/>
    </source>
</evidence>
<dbReference type="RefSeq" id="WP_140672120.1">
    <property type="nucleotide sequence ID" value="NZ_RCZE01000024.1"/>
</dbReference>
<reference evidence="2 3" key="1">
    <citation type="journal article" date="2019" name="Environ. Microbiol.">
        <title>Species interactions and distinct microbial communities in high Arctic permafrost affected cryosols are associated with the CH4 and CO2 gas fluxes.</title>
        <authorList>
            <person name="Altshuler I."/>
            <person name="Hamel J."/>
            <person name="Turney S."/>
            <person name="Magnuson E."/>
            <person name="Levesque R."/>
            <person name="Greer C."/>
            <person name="Whyte L.G."/>
        </authorList>
    </citation>
    <scope>NUCLEOTIDE SEQUENCE [LARGE SCALE GENOMIC DNA]</scope>
    <source>
        <strain evidence="2 3">E3</strain>
    </source>
</reference>
<feature type="signal peptide" evidence="1">
    <location>
        <begin position="1"/>
        <end position="18"/>
    </location>
</feature>
<evidence type="ECO:0000313" key="3">
    <source>
        <dbReference type="Proteomes" id="UP000317933"/>
    </source>
</evidence>
<dbReference type="EMBL" id="RCZE01000024">
    <property type="protein sequence ID" value="TPG65762.1"/>
    <property type="molecule type" value="Genomic_DNA"/>
</dbReference>
<proteinExistence type="predicted"/>
<sequence>MKKSVLAFLTVASMDAYAVNIPVVNMLELCTGYFQGEPQAVAAFDRLKANGDIDPVKMCAQVKASGELDKPKPEATARSFMAEIANVDPAQVRVLVDSVSTWTAIATATAPDGKTCSFSMIPPPAGAGYDGWLVGAMDCKKRGSGGISIIDLGATKQAEADADAKKAAAAAAKIKAVAAAEAAKAKAGQ</sequence>
<accession>A0A502GWB6</accession>
<dbReference type="Proteomes" id="UP000317933">
    <property type="component" value="Unassembled WGS sequence"/>
</dbReference>